<feature type="signal peptide" evidence="4">
    <location>
        <begin position="1"/>
        <end position="21"/>
    </location>
</feature>
<protein>
    <submittedName>
        <fullName evidence="6">Branched-chain amino acid ABC transporter substrate-binding protein</fullName>
    </submittedName>
</protein>
<feature type="chain" id="PRO_5045708903" evidence="4">
    <location>
        <begin position="22"/>
        <end position="414"/>
    </location>
</feature>
<evidence type="ECO:0000313" key="6">
    <source>
        <dbReference type="EMBL" id="GGM98521.1"/>
    </source>
</evidence>
<feature type="region of interest" description="Disordered" evidence="3">
    <location>
        <begin position="25"/>
        <end position="48"/>
    </location>
</feature>
<dbReference type="InterPro" id="IPR051010">
    <property type="entry name" value="BCAA_transport"/>
</dbReference>
<gene>
    <name evidence="6" type="ORF">GCM10009721_26820</name>
</gene>
<dbReference type="PROSITE" id="PS51257">
    <property type="entry name" value="PROKAR_LIPOPROTEIN"/>
    <property type="match status" value="1"/>
</dbReference>
<sequence length="414" mass="42854">MRASYAVRMLALATVATTGLAGCVASKSSETTPPASGSTGVARGTGGAAAAGGEVRIGVVMAKTGFMSPYDTPALQALQLEVEKQNATGGIGGSKIVLDVVDTGTKMDRYASAAGEVLDRGAKVLLVTCDYDVSSPAAIAAEGKNVLNIAPCVGDPVYGPKGGLKIGFSMGDGTPGESSIMAEFAHDKGWKSAVTLKDTSIKYTQNQCDIFTKRFQSLGGTIAGAYDYKQGDSIKETVSKISSGTKPDVIVNCGYNPGGGQVTKELRDGGVDTPIVSGFGMDGDFWLGAIPGLKDYFIVTYAAKDGNDPDPAVNETANAYKAKYGKFPDVGSFVTGPSTIQAIKAAYDKAGSWDGDKLAAAMESFKEVPLMAGPTSFTPQLHISVDRPMRVLQVKDGKLAVVEKRAPQQVVTLG</sequence>
<evidence type="ECO:0000256" key="4">
    <source>
        <dbReference type="SAM" id="SignalP"/>
    </source>
</evidence>
<dbReference type="PANTHER" id="PTHR30483:SF6">
    <property type="entry name" value="PERIPLASMIC BINDING PROTEIN OF ABC TRANSPORTER FOR NATURAL AMINO ACIDS"/>
    <property type="match status" value="1"/>
</dbReference>
<dbReference type="InterPro" id="IPR028082">
    <property type="entry name" value="Peripla_BP_I"/>
</dbReference>
<keyword evidence="7" id="KW-1185">Reference proteome</keyword>
<dbReference type="Pfam" id="PF13458">
    <property type="entry name" value="Peripla_BP_6"/>
    <property type="match status" value="1"/>
</dbReference>
<evidence type="ECO:0000256" key="3">
    <source>
        <dbReference type="SAM" id="MobiDB-lite"/>
    </source>
</evidence>
<organism evidence="6 7">
    <name type="scientific">Terrabacter tumescens</name>
    <dbReference type="NCBI Taxonomy" id="60443"/>
    <lineage>
        <taxon>Bacteria</taxon>
        <taxon>Bacillati</taxon>
        <taxon>Actinomycetota</taxon>
        <taxon>Actinomycetes</taxon>
        <taxon>Micrococcales</taxon>
        <taxon>Intrasporangiaceae</taxon>
        <taxon>Terrabacter</taxon>
    </lineage>
</organism>
<proteinExistence type="inferred from homology"/>
<evidence type="ECO:0000259" key="5">
    <source>
        <dbReference type="Pfam" id="PF13458"/>
    </source>
</evidence>
<dbReference type="Proteomes" id="UP000623461">
    <property type="component" value="Unassembled WGS sequence"/>
</dbReference>
<dbReference type="Gene3D" id="3.40.50.2300">
    <property type="match status" value="2"/>
</dbReference>
<keyword evidence="2 4" id="KW-0732">Signal</keyword>
<feature type="domain" description="Leucine-binding protein" evidence="5">
    <location>
        <begin position="54"/>
        <end position="398"/>
    </location>
</feature>
<evidence type="ECO:0000256" key="2">
    <source>
        <dbReference type="ARBA" id="ARBA00022729"/>
    </source>
</evidence>
<name>A0ABQ2I2P0_9MICO</name>
<comment type="similarity">
    <text evidence="1">Belongs to the leucine-binding protein family.</text>
</comment>
<dbReference type="RefSeq" id="WP_162181013.1">
    <property type="nucleotide sequence ID" value="NZ_BMNZ01000005.1"/>
</dbReference>
<dbReference type="PANTHER" id="PTHR30483">
    <property type="entry name" value="LEUCINE-SPECIFIC-BINDING PROTEIN"/>
    <property type="match status" value="1"/>
</dbReference>
<dbReference type="InterPro" id="IPR028081">
    <property type="entry name" value="Leu-bd"/>
</dbReference>
<dbReference type="SUPFAM" id="SSF53822">
    <property type="entry name" value="Periplasmic binding protein-like I"/>
    <property type="match status" value="1"/>
</dbReference>
<evidence type="ECO:0000313" key="7">
    <source>
        <dbReference type="Proteomes" id="UP000623461"/>
    </source>
</evidence>
<dbReference type="EMBL" id="BMNZ01000005">
    <property type="protein sequence ID" value="GGM98521.1"/>
    <property type="molecule type" value="Genomic_DNA"/>
</dbReference>
<accession>A0ABQ2I2P0</accession>
<comment type="caution">
    <text evidence="6">The sequence shown here is derived from an EMBL/GenBank/DDBJ whole genome shotgun (WGS) entry which is preliminary data.</text>
</comment>
<reference evidence="7" key="1">
    <citation type="journal article" date="2019" name="Int. J. Syst. Evol. Microbiol.">
        <title>The Global Catalogue of Microorganisms (GCM) 10K type strain sequencing project: providing services to taxonomists for standard genome sequencing and annotation.</title>
        <authorList>
            <consortium name="The Broad Institute Genomics Platform"/>
            <consortium name="The Broad Institute Genome Sequencing Center for Infectious Disease"/>
            <person name="Wu L."/>
            <person name="Ma J."/>
        </authorList>
    </citation>
    <scope>NUCLEOTIDE SEQUENCE [LARGE SCALE GENOMIC DNA]</scope>
    <source>
        <strain evidence="7">JCM 1365</strain>
    </source>
</reference>
<evidence type="ECO:0000256" key="1">
    <source>
        <dbReference type="ARBA" id="ARBA00010062"/>
    </source>
</evidence>